<proteinExistence type="predicted"/>
<dbReference type="EMBL" id="LFXA01000017">
    <property type="protein sequence ID" value="KNB50357.1"/>
    <property type="molecule type" value="Genomic_DNA"/>
</dbReference>
<dbReference type="CDD" id="cd10917">
    <property type="entry name" value="CE4_NodB_like_6s_7s"/>
    <property type="match status" value="1"/>
</dbReference>
<dbReference type="InterPro" id="IPR011330">
    <property type="entry name" value="Glyco_hydro/deAcase_b/a-brl"/>
</dbReference>
<evidence type="ECO:0000259" key="3">
    <source>
        <dbReference type="PROSITE" id="PS51677"/>
    </source>
</evidence>
<dbReference type="PATRIC" id="fig|1678637.3.peg.5586"/>
<name>A0A0K9XCI2_9ACTN</name>
<dbReference type="AlphaFoldDB" id="A0A0K9XCI2"/>
<dbReference type="PANTHER" id="PTHR10587:SF134">
    <property type="entry name" value="SECRETED PROTEIN"/>
    <property type="match status" value="1"/>
</dbReference>
<dbReference type="Pfam" id="PF01522">
    <property type="entry name" value="Polysacc_deac_1"/>
    <property type="match status" value="1"/>
</dbReference>
<accession>A0A0K9XCI2</accession>
<evidence type="ECO:0000313" key="4">
    <source>
        <dbReference type="EMBL" id="KNB50357.1"/>
    </source>
</evidence>
<dbReference type="PROSITE" id="PS51677">
    <property type="entry name" value="NODB"/>
    <property type="match status" value="1"/>
</dbReference>
<dbReference type="Proteomes" id="UP000037288">
    <property type="component" value="Unassembled WGS sequence"/>
</dbReference>
<feature type="region of interest" description="Disordered" evidence="1">
    <location>
        <begin position="24"/>
        <end position="86"/>
    </location>
</feature>
<evidence type="ECO:0000313" key="5">
    <source>
        <dbReference type="Proteomes" id="UP000037288"/>
    </source>
</evidence>
<dbReference type="GO" id="GO:0005975">
    <property type="term" value="P:carbohydrate metabolic process"/>
    <property type="evidence" value="ECO:0007669"/>
    <property type="project" value="InterPro"/>
</dbReference>
<comment type="caution">
    <text evidence="4">The sequence shown here is derived from an EMBL/GenBank/DDBJ whole genome shotgun (WGS) entry which is preliminary data.</text>
</comment>
<protein>
    <submittedName>
        <fullName evidence="4">Polysaccharide deacetylase</fullName>
    </submittedName>
</protein>
<evidence type="ECO:0000256" key="2">
    <source>
        <dbReference type="SAM" id="SignalP"/>
    </source>
</evidence>
<dbReference type="InterPro" id="IPR002509">
    <property type="entry name" value="NODB_dom"/>
</dbReference>
<dbReference type="PANTHER" id="PTHR10587">
    <property type="entry name" value="GLYCOSYL TRANSFERASE-RELATED"/>
    <property type="match status" value="1"/>
</dbReference>
<organism evidence="4 5">
    <name type="scientific">Streptomyces caatingaensis</name>
    <dbReference type="NCBI Taxonomy" id="1678637"/>
    <lineage>
        <taxon>Bacteria</taxon>
        <taxon>Bacillati</taxon>
        <taxon>Actinomycetota</taxon>
        <taxon>Actinomycetes</taxon>
        <taxon>Kitasatosporales</taxon>
        <taxon>Streptomycetaceae</taxon>
        <taxon>Streptomyces</taxon>
    </lineage>
</organism>
<feature type="chain" id="PRO_5005532344" evidence="2">
    <location>
        <begin position="28"/>
        <end position="280"/>
    </location>
</feature>
<feature type="domain" description="NodB homology" evidence="3">
    <location>
        <begin position="96"/>
        <end position="280"/>
    </location>
</feature>
<gene>
    <name evidence="4" type="ORF">AC230_26170</name>
</gene>
<evidence type="ECO:0000256" key="1">
    <source>
        <dbReference type="SAM" id="MobiDB-lite"/>
    </source>
</evidence>
<dbReference type="STRING" id="1678637.AC230_26170"/>
<feature type="signal peptide" evidence="2">
    <location>
        <begin position="1"/>
        <end position="27"/>
    </location>
</feature>
<dbReference type="Gene3D" id="3.20.20.370">
    <property type="entry name" value="Glycoside hydrolase/deacetylase"/>
    <property type="match status" value="1"/>
</dbReference>
<keyword evidence="5" id="KW-1185">Reference proteome</keyword>
<feature type="compositionally biased region" description="Low complexity" evidence="1">
    <location>
        <begin position="37"/>
        <end position="55"/>
    </location>
</feature>
<dbReference type="SUPFAM" id="SSF88713">
    <property type="entry name" value="Glycoside hydrolase/deacetylase"/>
    <property type="match status" value="1"/>
</dbReference>
<keyword evidence="2" id="KW-0732">Signal</keyword>
<sequence>MDGVNRSARALLAVCAAALPLSGCSDASSPAPEEGKPAASTAPAPARTPSAGPAAYRRWGLDKPLAPPPPPPAHRLTEGRKSGVPQIVRRVPTKDKVVFVTFDDGAEKDPAFLEMAKDLKLPFSMFLTDSAARAGRGYGYFETLRAQGAGVHDHTLTHPNLRTLSAAAQRKEICGQQEVLKKRFGKRPELFRPPYGNYNDATLAAAGSCGVRAVVLWQATMQINDMRYAEAGKLRPGDIVLAHFRGPAELKGTTMTRMVANMLRSIQRQGFTVARLEDYV</sequence>
<dbReference type="GO" id="GO:0016810">
    <property type="term" value="F:hydrolase activity, acting on carbon-nitrogen (but not peptide) bonds"/>
    <property type="evidence" value="ECO:0007669"/>
    <property type="project" value="InterPro"/>
</dbReference>
<dbReference type="InterPro" id="IPR050248">
    <property type="entry name" value="Polysacc_deacetylase_ArnD"/>
</dbReference>
<reference evidence="5" key="1">
    <citation type="submission" date="2015-07" db="EMBL/GenBank/DDBJ databases">
        <title>Draft genome sequence of Streptomyces sp. CMAA 1322, a bacterium isolated from Caatinga biome, from dry forest semiarid of Brazil.</title>
        <authorList>
            <person name="Santos S.N."/>
            <person name="Gacesa R."/>
            <person name="Taketani R.G."/>
            <person name="Long P.F."/>
            <person name="Melo I.S."/>
        </authorList>
    </citation>
    <scope>NUCLEOTIDE SEQUENCE [LARGE SCALE GENOMIC DNA]</scope>
    <source>
        <strain evidence="5">CMAA 1322</strain>
    </source>
</reference>